<dbReference type="Proteomes" id="UP001589828">
    <property type="component" value="Unassembled WGS sequence"/>
</dbReference>
<evidence type="ECO:0000313" key="2">
    <source>
        <dbReference type="EMBL" id="MFC0514552.1"/>
    </source>
</evidence>
<dbReference type="EMBL" id="JBHLTS010000021">
    <property type="protein sequence ID" value="MFC0514552.1"/>
    <property type="molecule type" value="Genomic_DNA"/>
</dbReference>
<feature type="compositionally biased region" description="Pro residues" evidence="1">
    <location>
        <begin position="56"/>
        <end position="73"/>
    </location>
</feature>
<proteinExistence type="predicted"/>
<protein>
    <recommendedName>
        <fullName evidence="4">Collagen-like protein</fullName>
    </recommendedName>
</protein>
<dbReference type="RefSeq" id="WP_377022396.1">
    <property type="nucleotide sequence ID" value="NZ_JBHLTS010000021.1"/>
</dbReference>
<feature type="region of interest" description="Disordered" evidence="1">
    <location>
        <begin position="45"/>
        <end position="80"/>
    </location>
</feature>
<sequence length="91" mass="9371">MAVIDDSYIDEVIISAGPFNPALNKTQGVKLRALIKALRDGLLEEINEHAGTEGPQGPPGPKGDPGSQGPPGPAGAAGTTKVSFNFYQTVI</sequence>
<accession>A0ABV6L541</accession>
<dbReference type="Gene3D" id="1.20.5.320">
    <property type="entry name" value="6-Phosphogluconate Dehydrogenase, domain 3"/>
    <property type="match status" value="1"/>
</dbReference>
<name>A0ABV6L541_9SPHI</name>
<gene>
    <name evidence="2" type="ORF">ACFFGT_10080</name>
</gene>
<comment type="caution">
    <text evidence="2">The sequence shown here is derived from an EMBL/GenBank/DDBJ whole genome shotgun (WGS) entry which is preliminary data.</text>
</comment>
<evidence type="ECO:0008006" key="4">
    <source>
        <dbReference type="Google" id="ProtNLM"/>
    </source>
</evidence>
<evidence type="ECO:0000313" key="3">
    <source>
        <dbReference type="Proteomes" id="UP001589828"/>
    </source>
</evidence>
<evidence type="ECO:0000256" key="1">
    <source>
        <dbReference type="SAM" id="MobiDB-lite"/>
    </source>
</evidence>
<keyword evidence="3" id="KW-1185">Reference proteome</keyword>
<reference evidence="2 3" key="1">
    <citation type="submission" date="2024-09" db="EMBL/GenBank/DDBJ databases">
        <authorList>
            <person name="Sun Q."/>
            <person name="Mori K."/>
        </authorList>
    </citation>
    <scope>NUCLEOTIDE SEQUENCE [LARGE SCALE GENOMIC DNA]</scope>
    <source>
        <strain evidence="2 3">NCAIM B.02415</strain>
    </source>
</reference>
<organism evidence="2 3">
    <name type="scientific">Mucilaginibacter angelicae</name>
    <dbReference type="NCBI Taxonomy" id="869718"/>
    <lineage>
        <taxon>Bacteria</taxon>
        <taxon>Pseudomonadati</taxon>
        <taxon>Bacteroidota</taxon>
        <taxon>Sphingobacteriia</taxon>
        <taxon>Sphingobacteriales</taxon>
        <taxon>Sphingobacteriaceae</taxon>
        <taxon>Mucilaginibacter</taxon>
    </lineage>
</organism>